<evidence type="ECO:0000256" key="5">
    <source>
        <dbReference type="ARBA" id="ARBA00022944"/>
    </source>
</evidence>
<gene>
    <name evidence="8" type="ORF">E3T50_03505</name>
</gene>
<dbReference type="InterPro" id="IPR043148">
    <property type="entry name" value="TagF_C"/>
</dbReference>
<evidence type="ECO:0000313" key="9">
    <source>
        <dbReference type="Proteomes" id="UP000297983"/>
    </source>
</evidence>
<dbReference type="Gene3D" id="3.40.50.11820">
    <property type="match status" value="1"/>
</dbReference>
<proteinExistence type="inferred from homology"/>
<dbReference type="GO" id="GO:0019350">
    <property type="term" value="P:teichoic acid biosynthetic process"/>
    <property type="evidence" value="ECO:0007669"/>
    <property type="project" value="UniProtKB-KW"/>
</dbReference>
<dbReference type="Pfam" id="PF00534">
    <property type="entry name" value="Glycos_transf_1"/>
    <property type="match status" value="1"/>
</dbReference>
<comment type="caution">
    <text evidence="8">The sequence shown here is derived from an EMBL/GenBank/DDBJ whole genome shotgun (WGS) entry which is preliminary data.</text>
</comment>
<protein>
    <submittedName>
        <fullName evidence="8">Glycosyltransferase</fullName>
    </submittedName>
</protein>
<sequence>MQILPRTVLVHVKRFVSRLRRAAVSEVYAFWRRRPIDRRVVLYESFSGNGLLDNPEAIFRGLRAAPDFTHLKHVWVLANERENLTVVHEFAADPSVRFVRPDSLGYYRALATSGYLINNATFPVQFSKRGGQVYLNTWHGTPLKRMGYDIGDHASRVGNVIRNFLSADYLLAANRFMTEQMYENAHLLRNIYRGDIIEEGYPRIDHQFTDSSGVASITHRLGGAGLPIDGRKIILYAPTWKGESFAKPKDDADELISRVTELEALIDTNQYVVLLKVHQVVYKFAAERAEFQGRLVPNEIPTNAVLAATDILVTDYSSTFFDFLATGRPIAFLTPDIREYAGYRGLYMEPEEWPGPVVRTVRELAVELNLIARSGQRTEITPRYLAMRKKYSGHEDGGATDRVIDIVFRGRRDGYTVGPVARDERPSILVHVGSLGPNSITTSALNLLTAIDHDRFDVSAVFSNSRASAVLEKQGQIHSSVRQFVRVGGMNGSKIDHFIRRLHWYRGDLKSHSHDPRQKRLWDDEWTRCFGGSRFDYAIDFSGYDPLWATLMLHAPLAKRSIWLHNTMTADAHQSINKRRRQLKSVTSIFSLYREYDHLVSVSPALEEINADELAQFAPQEKFVSARNLVNAAQVRRDAAIDIREAVRVSTTGEVPSWANGLAGKSALVHFVSVGRLSSAKNHAQLIRAFAQLHVQRSDTRLVIVGDGPLRTHLEDLISELGIDDSVTLAGHQKNPYAIMAAADCFVLSSDHEGQQLVLLEALILNLPIVTVAFGSARDALPEGVGLIVPATEQGLAAGMSAFLAGSVPTAKFDDLNYNAASLDQFQSAIGATPTNQ</sequence>
<keyword evidence="3" id="KW-1003">Cell membrane</keyword>
<dbReference type="InterPro" id="IPR051612">
    <property type="entry name" value="Teichoic_Acid_Biosynth"/>
</dbReference>
<dbReference type="PANTHER" id="PTHR37316:SF3">
    <property type="entry name" value="TEICHOIC ACID GLYCEROL-PHOSPHATE TRANSFERASE"/>
    <property type="match status" value="1"/>
</dbReference>
<dbReference type="InterPro" id="IPR007554">
    <property type="entry name" value="Glycerophosphate_synth"/>
</dbReference>
<dbReference type="PANTHER" id="PTHR37316">
    <property type="entry name" value="TEICHOIC ACID GLYCEROL-PHOSPHATE PRIMASE"/>
    <property type="match status" value="1"/>
</dbReference>
<dbReference type="Gene3D" id="3.40.50.12580">
    <property type="match status" value="1"/>
</dbReference>
<dbReference type="InterPro" id="IPR001296">
    <property type="entry name" value="Glyco_trans_1"/>
</dbReference>
<dbReference type="GO" id="GO:0047355">
    <property type="term" value="F:CDP-glycerol glycerophosphotransferase activity"/>
    <property type="evidence" value="ECO:0007669"/>
    <property type="project" value="InterPro"/>
</dbReference>
<organism evidence="8 9">
    <name type="scientific">Cryobacterium gelidum</name>
    <dbReference type="NCBI Taxonomy" id="1259164"/>
    <lineage>
        <taxon>Bacteria</taxon>
        <taxon>Bacillati</taxon>
        <taxon>Actinomycetota</taxon>
        <taxon>Actinomycetes</taxon>
        <taxon>Micrococcales</taxon>
        <taxon>Microbacteriaceae</taxon>
        <taxon>Cryobacterium</taxon>
    </lineage>
</organism>
<evidence type="ECO:0000256" key="4">
    <source>
        <dbReference type="ARBA" id="ARBA00022679"/>
    </source>
</evidence>
<dbReference type="EMBL" id="SOHL01000005">
    <property type="protein sequence ID" value="TFD73144.1"/>
    <property type="molecule type" value="Genomic_DNA"/>
</dbReference>
<keyword evidence="6" id="KW-0472">Membrane</keyword>
<dbReference type="Gene3D" id="3.40.50.2000">
    <property type="entry name" value="Glycogen Phosphorylase B"/>
    <property type="match status" value="2"/>
</dbReference>
<evidence type="ECO:0000256" key="3">
    <source>
        <dbReference type="ARBA" id="ARBA00022475"/>
    </source>
</evidence>
<dbReference type="GO" id="GO:0016757">
    <property type="term" value="F:glycosyltransferase activity"/>
    <property type="evidence" value="ECO:0007669"/>
    <property type="project" value="InterPro"/>
</dbReference>
<dbReference type="InterPro" id="IPR043149">
    <property type="entry name" value="TagF_N"/>
</dbReference>
<dbReference type="SUPFAM" id="SSF53756">
    <property type="entry name" value="UDP-Glycosyltransferase/glycogen phosphorylase"/>
    <property type="match status" value="2"/>
</dbReference>
<evidence type="ECO:0000256" key="6">
    <source>
        <dbReference type="ARBA" id="ARBA00023136"/>
    </source>
</evidence>
<feature type="domain" description="Glycosyl transferase family 1" evidence="7">
    <location>
        <begin position="671"/>
        <end position="807"/>
    </location>
</feature>
<dbReference type="GO" id="GO:0005886">
    <property type="term" value="C:plasma membrane"/>
    <property type="evidence" value="ECO:0007669"/>
    <property type="project" value="UniProtKB-SubCell"/>
</dbReference>
<dbReference type="Proteomes" id="UP000297983">
    <property type="component" value="Unassembled WGS sequence"/>
</dbReference>
<comment type="subcellular location">
    <subcellularLocation>
        <location evidence="1">Cell membrane</location>
        <topology evidence="1">Peripheral membrane protein</topology>
    </subcellularLocation>
</comment>
<keyword evidence="9" id="KW-1185">Reference proteome</keyword>
<keyword evidence="5" id="KW-0777">Teichoic acid biosynthesis</keyword>
<evidence type="ECO:0000256" key="2">
    <source>
        <dbReference type="ARBA" id="ARBA00010488"/>
    </source>
</evidence>
<keyword evidence="4 8" id="KW-0808">Transferase</keyword>
<evidence type="ECO:0000313" key="8">
    <source>
        <dbReference type="EMBL" id="TFD73144.1"/>
    </source>
</evidence>
<evidence type="ECO:0000256" key="1">
    <source>
        <dbReference type="ARBA" id="ARBA00004202"/>
    </source>
</evidence>
<comment type="similarity">
    <text evidence="2">Belongs to the CDP-glycerol glycerophosphotransferase family.</text>
</comment>
<dbReference type="AlphaFoldDB" id="A0A4R9AZJ8"/>
<dbReference type="Pfam" id="PF04464">
    <property type="entry name" value="Glyphos_transf"/>
    <property type="match status" value="1"/>
</dbReference>
<dbReference type="RefSeq" id="WP_134550608.1">
    <property type="nucleotide sequence ID" value="NZ_SOHL01000005.1"/>
</dbReference>
<accession>A0A4R9AZJ8</accession>
<reference evidence="8 9" key="1">
    <citation type="submission" date="2019-03" db="EMBL/GenBank/DDBJ databases">
        <title>Genomics of glacier-inhabiting Cryobacterium strains.</title>
        <authorList>
            <person name="Liu Q."/>
            <person name="Xin Y.-H."/>
        </authorList>
    </citation>
    <scope>NUCLEOTIDE SEQUENCE [LARGE SCALE GENOMIC DNA]</scope>
    <source>
        <strain evidence="8 9">Hz16</strain>
    </source>
</reference>
<evidence type="ECO:0000259" key="7">
    <source>
        <dbReference type="Pfam" id="PF00534"/>
    </source>
</evidence>
<dbReference type="CDD" id="cd03811">
    <property type="entry name" value="GT4_GT28_WabH-like"/>
    <property type="match status" value="1"/>
</dbReference>
<name>A0A4R9AZJ8_9MICO</name>